<gene>
    <name evidence="3" type="ORF">L618_002900000280</name>
</gene>
<evidence type="ECO:0000313" key="3">
    <source>
        <dbReference type="EMBL" id="TWH16092.1"/>
    </source>
</evidence>
<feature type="signal peptide" evidence="1">
    <location>
        <begin position="1"/>
        <end position="22"/>
    </location>
</feature>
<dbReference type="PROSITE" id="PS51257">
    <property type="entry name" value="PROKAR_LIPOPROTEIN"/>
    <property type="match status" value="1"/>
</dbReference>
<reference evidence="3 4" key="1">
    <citation type="submission" date="2019-07" db="EMBL/GenBank/DDBJ databases">
        <title>Genome sequencing of lignin-degrading bacterial isolates.</title>
        <authorList>
            <person name="Gladden J."/>
        </authorList>
    </citation>
    <scope>NUCLEOTIDE SEQUENCE [LARGE SCALE GENOMIC DNA]</scope>
    <source>
        <strain evidence="3 4">J45</strain>
    </source>
</reference>
<accession>A0A562E257</accession>
<sequence>MKLSRWITVPATILSLSVLATACSESNPTSSPSSATKVESVDSVSPALQRYGDEVLEDQLWQRPGLAPRERSIVTVAAMIARNQTVELPYYMNRALDNGVTPGELSEMITHLAFYSGWPDAMAAVEVAEEVFSARHISTDRLAEERPELLPLDQDFESARRTRIEGTYGTTGQGVQQFTTDVLFQEVWLRPGLAPRDRSLTTVSALVATGLTGQITSHLNIAMDNGLTEEQADEVLTQLAFYAGWPRVFSAMPIFKEVLDARSL</sequence>
<dbReference type="Gene3D" id="1.20.1290.10">
    <property type="entry name" value="AhpD-like"/>
    <property type="match status" value="1"/>
</dbReference>
<keyword evidence="1" id="KW-0732">Signal</keyword>
<proteinExistence type="predicted"/>
<comment type="caution">
    <text evidence="3">The sequence shown here is derived from an EMBL/GenBank/DDBJ whole genome shotgun (WGS) entry which is preliminary data.</text>
</comment>
<dbReference type="EMBL" id="VLJT01000027">
    <property type="protein sequence ID" value="TWH16092.1"/>
    <property type="molecule type" value="Genomic_DNA"/>
</dbReference>
<feature type="domain" description="Carboxymuconolactone decarboxylase-like" evidence="2">
    <location>
        <begin position="46"/>
        <end position="130"/>
    </location>
</feature>
<dbReference type="AlphaFoldDB" id="A0A562E257"/>
<dbReference type="PANTHER" id="PTHR33570">
    <property type="entry name" value="4-CARBOXYMUCONOLACTONE DECARBOXYLASE FAMILY PROTEIN"/>
    <property type="match status" value="1"/>
</dbReference>
<dbReference type="InterPro" id="IPR029032">
    <property type="entry name" value="AhpD-like"/>
</dbReference>
<evidence type="ECO:0000256" key="1">
    <source>
        <dbReference type="SAM" id="SignalP"/>
    </source>
</evidence>
<feature type="chain" id="PRO_5038404092" evidence="1">
    <location>
        <begin position="23"/>
        <end position="264"/>
    </location>
</feature>
<evidence type="ECO:0000313" key="4">
    <source>
        <dbReference type="Proteomes" id="UP000317573"/>
    </source>
</evidence>
<dbReference type="Pfam" id="PF02627">
    <property type="entry name" value="CMD"/>
    <property type="match status" value="2"/>
</dbReference>
<dbReference type="InterPro" id="IPR003779">
    <property type="entry name" value="CMD-like"/>
</dbReference>
<dbReference type="InterPro" id="IPR052512">
    <property type="entry name" value="4CMD/NDH-1_regulator"/>
</dbReference>
<feature type="domain" description="Carboxymuconolactone decarboxylase-like" evidence="2">
    <location>
        <begin position="175"/>
        <end position="257"/>
    </location>
</feature>
<dbReference type="SUPFAM" id="SSF69118">
    <property type="entry name" value="AhpD-like"/>
    <property type="match status" value="1"/>
</dbReference>
<dbReference type="Proteomes" id="UP000317573">
    <property type="component" value="Unassembled WGS sequence"/>
</dbReference>
<protein>
    <submittedName>
        <fullName evidence="3">4-carboxymuconolactone decarboxylase</fullName>
    </submittedName>
</protein>
<evidence type="ECO:0000259" key="2">
    <source>
        <dbReference type="Pfam" id="PF02627"/>
    </source>
</evidence>
<organism evidence="3 4">
    <name type="scientific">Rhodococcus rhodochrous J45</name>
    <dbReference type="NCBI Taxonomy" id="935266"/>
    <lineage>
        <taxon>Bacteria</taxon>
        <taxon>Bacillati</taxon>
        <taxon>Actinomycetota</taxon>
        <taxon>Actinomycetes</taxon>
        <taxon>Mycobacteriales</taxon>
        <taxon>Nocardiaceae</taxon>
        <taxon>Rhodococcus</taxon>
    </lineage>
</organism>
<dbReference type="PANTHER" id="PTHR33570:SF9">
    <property type="entry name" value="BLL4600 PROTEIN"/>
    <property type="match status" value="1"/>
</dbReference>
<dbReference type="GO" id="GO:0051920">
    <property type="term" value="F:peroxiredoxin activity"/>
    <property type="evidence" value="ECO:0007669"/>
    <property type="project" value="InterPro"/>
</dbReference>
<name>A0A562E257_RHORH</name>